<comment type="caution">
    <text evidence="1">The sequence shown here is derived from an EMBL/GenBank/DDBJ whole genome shotgun (WGS) entry which is preliminary data.</text>
</comment>
<name>A0A1B9F5V6_9BACT</name>
<proteinExistence type="predicted"/>
<keyword evidence="2" id="KW-1185">Reference proteome</keyword>
<dbReference type="EMBL" id="MAGO01000006">
    <property type="protein sequence ID" value="OCC15151.1"/>
    <property type="molecule type" value="Genomic_DNA"/>
</dbReference>
<dbReference type="AlphaFoldDB" id="A0A1B9F5V6"/>
<gene>
    <name evidence="1" type="ORF">DBT_1271</name>
</gene>
<evidence type="ECO:0000313" key="2">
    <source>
        <dbReference type="Proteomes" id="UP000093080"/>
    </source>
</evidence>
<organism evidence="1 2">
    <name type="scientific">Dissulfuribacter thermophilus</name>
    <dbReference type="NCBI Taxonomy" id="1156395"/>
    <lineage>
        <taxon>Bacteria</taxon>
        <taxon>Pseudomonadati</taxon>
        <taxon>Thermodesulfobacteriota</taxon>
        <taxon>Dissulfuribacteria</taxon>
        <taxon>Dissulfuribacterales</taxon>
        <taxon>Dissulfuribacteraceae</taxon>
        <taxon>Dissulfuribacter</taxon>
    </lineage>
</organism>
<accession>A0A1B9F5V6</accession>
<protein>
    <submittedName>
        <fullName evidence="1">Uncharacterized protein</fullName>
    </submittedName>
</protein>
<dbReference type="Proteomes" id="UP000093080">
    <property type="component" value="Unassembled WGS sequence"/>
</dbReference>
<evidence type="ECO:0000313" key="1">
    <source>
        <dbReference type="EMBL" id="OCC15151.1"/>
    </source>
</evidence>
<dbReference type="STRING" id="1156395.DBT_1271"/>
<sequence length="38" mass="4365">MAQRPMDKSPLKMATLFRIIFAILKNDGKIFCSLELSH</sequence>
<reference evidence="1 2" key="1">
    <citation type="submission" date="2016-06" db="EMBL/GenBank/DDBJ databases">
        <title>Respiratory ammonification of nitrate coupled to the oxidation of elemental sulfur in deep-sea autotrophic thermophilic bacteria.</title>
        <authorList>
            <person name="Slobodkina G.B."/>
            <person name="Mardanov A.V."/>
            <person name="Ravin N.V."/>
            <person name="Frolova A.A."/>
            <person name="Viryasiv M.B."/>
            <person name="Chernyh N.A."/>
            <person name="Bonch-Osmolovskaya E.A."/>
            <person name="Slobodkin A.I."/>
        </authorList>
    </citation>
    <scope>NUCLEOTIDE SEQUENCE [LARGE SCALE GENOMIC DNA]</scope>
    <source>
        <strain evidence="1 2">S69</strain>
    </source>
</reference>